<dbReference type="PROSITE" id="PS51787">
    <property type="entry name" value="LON_N"/>
    <property type="match status" value="1"/>
</dbReference>
<dbReference type="InterPro" id="IPR015947">
    <property type="entry name" value="PUA-like_sf"/>
</dbReference>
<name>A0A8K0AHJ5_ANDGO</name>
<feature type="region of interest" description="Disordered" evidence="5">
    <location>
        <begin position="295"/>
        <end position="366"/>
    </location>
</feature>
<keyword evidence="2 4" id="KW-0863">Zinc-finger</keyword>
<proteinExistence type="predicted"/>
<dbReference type="InterPro" id="IPR017907">
    <property type="entry name" value="Znf_RING_CS"/>
</dbReference>
<dbReference type="SMART" id="SM00464">
    <property type="entry name" value="LON"/>
    <property type="match status" value="1"/>
</dbReference>
<dbReference type="PANTHER" id="PTHR23327">
    <property type="entry name" value="RING FINGER PROTEIN 127"/>
    <property type="match status" value="1"/>
</dbReference>
<keyword evidence="1" id="KW-0479">Metal-binding</keyword>
<dbReference type="CDD" id="cd16514">
    <property type="entry name" value="RING-HC_LONFs_rpt2"/>
    <property type="match status" value="1"/>
</dbReference>
<dbReference type="SUPFAM" id="SSF57850">
    <property type="entry name" value="RING/U-box"/>
    <property type="match status" value="1"/>
</dbReference>
<dbReference type="Gene3D" id="3.30.40.10">
    <property type="entry name" value="Zinc/RING finger domain, C3HC4 (zinc finger)"/>
    <property type="match status" value="1"/>
</dbReference>
<organism evidence="8 9">
    <name type="scientific">Andalucia godoyi</name>
    <name type="common">Flagellate</name>
    <dbReference type="NCBI Taxonomy" id="505711"/>
    <lineage>
        <taxon>Eukaryota</taxon>
        <taxon>Discoba</taxon>
        <taxon>Jakobida</taxon>
        <taxon>Andalucina</taxon>
        <taxon>Andaluciidae</taxon>
        <taxon>Andalucia</taxon>
    </lineage>
</organism>
<dbReference type="Pfam" id="PF02190">
    <property type="entry name" value="LON_substr_bdg"/>
    <property type="match status" value="1"/>
</dbReference>
<keyword evidence="9" id="KW-1185">Reference proteome</keyword>
<reference evidence="8" key="1">
    <citation type="submission" date="2019-09" db="EMBL/GenBank/DDBJ databases">
        <title>The Mitochondrial Proteome of the Jakobid, Andalucia godoyi, a Protist With the Most Gene-Rich and Bacteria-Like Mitochondrial Genome.</title>
        <authorList>
            <person name="Gray M.W."/>
            <person name="Burger G."/>
            <person name="Derelle R."/>
            <person name="Klimes V."/>
            <person name="Leger M."/>
            <person name="Sarrasin M."/>
            <person name="Vlcek C."/>
            <person name="Roger A.J."/>
            <person name="Elias M."/>
            <person name="Lang B.F."/>
        </authorList>
    </citation>
    <scope>NUCLEOTIDE SEQUENCE</scope>
    <source>
        <strain evidence="8">And28</strain>
    </source>
</reference>
<feature type="region of interest" description="Disordered" evidence="5">
    <location>
        <begin position="1"/>
        <end position="47"/>
    </location>
</feature>
<evidence type="ECO:0000256" key="4">
    <source>
        <dbReference type="PROSITE-ProRule" id="PRU00175"/>
    </source>
</evidence>
<gene>
    <name evidence="8" type="ORF">ANDGO_01924</name>
</gene>
<dbReference type="SMART" id="SM00184">
    <property type="entry name" value="RING"/>
    <property type="match status" value="1"/>
</dbReference>
<dbReference type="InterPro" id="IPR013083">
    <property type="entry name" value="Znf_RING/FYVE/PHD"/>
</dbReference>
<keyword evidence="3" id="KW-0862">Zinc</keyword>
<evidence type="ECO:0000313" key="8">
    <source>
        <dbReference type="EMBL" id="KAF0853010.1"/>
    </source>
</evidence>
<evidence type="ECO:0000313" key="9">
    <source>
        <dbReference type="Proteomes" id="UP000799049"/>
    </source>
</evidence>
<sequence>MNPANRKRPVDSISTSFSSLPSHPRSSTHYRANEKRPSSSLFASQDTAQQMDRDSLGDLQLSQQGEVETAMGKSGMALQESDERLRGEQCSDLECNLCLKLFYDPVTLGCGHSFCRPCLHRALDFTPRCPACRAPAHVCVASHPSTTVLWSFIQKYFPNETRARRSEESALVSVSLDYGKQEECVVPFFVLPGTHLMPNQPLHLHVFEPRYRLMMRRCIDGSRMFGILGFVPQTPHSPNDECQVGCLVKIQSQQLLADGRSLVESTGLKRFYIVGPVSEMDGYIVGRIRTFDDVEPATRPMTSTMSTSSTSTTQSTITAMPSQEHLASTPTCEDASLVRSDGDASSEPVAADDSTPEPHDEDDSEPTIEELADRVHNTLHRVYSTLPRNLYEEIETQYGPLPTSADPHAVSFYAAAVIPVNESTRIELLCTRSTRRRLERTYDAVCAMLRSRQARCAVM</sequence>
<dbReference type="GO" id="GO:0061630">
    <property type="term" value="F:ubiquitin protein ligase activity"/>
    <property type="evidence" value="ECO:0007669"/>
    <property type="project" value="TreeGrafter"/>
</dbReference>
<dbReference type="AlphaFoldDB" id="A0A8K0AHJ5"/>
<dbReference type="Gene3D" id="1.20.58.1480">
    <property type="match status" value="1"/>
</dbReference>
<comment type="caution">
    <text evidence="8">The sequence shown here is derived from an EMBL/GenBank/DDBJ whole genome shotgun (WGS) entry which is preliminary data.</text>
</comment>
<feature type="compositionally biased region" description="Low complexity" evidence="5">
    <location>
        <begin position="12"/>
        <end position="29"/>
    </location>
</feature>
<dbReference type="Proteomes" id="UP000799049">
    <property type="component" value="Unassembled WGS sequence"/>
</dbReference>
<dbReference type="Gene3D" id="2.30.130.40">
    <property type="entry name" value="LON domain-like"/>
    <property type="match status" value="1"/>
</dbReference>
<evidence type="ECO:0000256" key="5">
    <source>
        <dbReference type="SAM" id="MobiDB-lite"/>
    </source>
</evidence>
<protein>
    <submittedName>
        <fullName evidence="8">Conserved mitochondrial RING and LON domain-containing protein</fullName>
    </submittedName>
</protein>
<feature type="compositionally biased region" description="Polar residues" evidence="5">
    <location>
        <begin position="38"/>
        <end position="47"/>
    </location>
</feature>
<evidence type="ECO:0000256" key="2">
    <source>
        <dbReference type="ARBA" id="ARBA00022771"/>
    </source>
</evidence>
<evidence type="ECO:0000259" key="7">
    <source>
        <dbReference type="PROSITE" id="PS51787"/>
    </source>
</evidence>
<accession>A0A8K0AHJ5</accession>
<evidence type="ECO:0000259" key="6">
    <source>
        <dbReference type="PROSITE" id="PS50089"/>
    </source>
</evidence>
<dbReference type="InterPro" id="IPR001841">
    <property type="entry name" value="Znf_RING"/>
</dbReference>
<dbReference type="GO" id="GO:0008270">
    <property type="term" value="F:zinc ion binding"/>
    <property type="evidence" value="ECO:0007669"/>
    <property type="project" value="UniProtKB-KW"/>
</dbReference>
<dbReference type="OrthoDB" id="264917at2759"/>
<evidence type="ECO:0000256" key="3">
    <source>
        <dbReference type="ARBA" id="ARBA00022833"/>
    </source>
</evidence>
<feature type="domain" description="Lon N-terminal" evidence="7">
    <location>
        <begin position="186"/>
        <end position="449"/>
    </location>
</feature>
<dbReference type="Pfam" id="PF13923">
    <property type="entry name" value="zf-C3HC4_2"/>
    <property type="match status" value="1"/>
</dbReference>
<dbReference type="InterPro" id="IPR003111">
    <property type="entry name" value="Lon_prtase_N"/>
</dbReference>
<feature type="domain" description="RING-type" evidence="6">
    <location>
        <begin position="95"/>
        <end position="133"/>
    </location>
</feature>
<evidence type="ECO:0000256" key="1">
    <source>
        <dbReference type="ARBA" id="ARBA00022723"/>
    </source>
</evidence>
<dbReference type="SUPFAM" id="SSF88697">
    <property type="entry name" value="PUA domain-like"/>
    <property type="match status" value="1"/>
</dbReference>
<dbReference type="InterPro" id="IPR046336">
    <property type="entry name" value="Lon_prtase_N_sf"/>
</dbReference>
<feature type="compositionally biased region" description="Low complexity" evidence="5">
    <location>
        <begin position="302"/>
        <end position="318"/>
    </location>
</feature>
<dbReference type="PROSITE" id="PS50089">
    <property type="entry name" value="ZF_RING_2"/>
    <property type="match status" value="1"/>
</dbReference>
<dbReference type="PANTHER" id="PTHR23327:SF42">
    <property type="entry name" value="LON PEPTIDASE N-TERMINAL DOMAIN AND RING FINGER PROTEIN C14F5.10C"/>
    <property type="match status" value="1"/>
</dbReference>
<feature type="compositionally biased region" description="Polar residues" evidence="5">
    <location>
        <begin position="319"/>
        <end position="331"/>
    </location>
</feature>
<dbReference type="EMBL" id="VRVR01000005">
    <property type="protein sequence ID" value="KAF0853010.1"/>
    <property type="molecule type" value="Genomic_DNA"/>
</dbReference>
<dbReference type="PROSITE" id="PS00518">
    <property type="entry name" value="ZF_RING_1"/>
    <property type="match status" value="1"/>
</dbReference>